<dbReference type="Pfam" id="PF13602">
    <property type="entry name" value="ADH_zinc_N_2"/>
    <property type="match status" value="1"/>
</dbReference>
<dbReference type="PROSITE" id="PS01162">
    <property type="entry name" value="QOR_ZETA_CRYSTAL"/>
    <property type="match status" value="1"/>
</dbReference>
<keyword evidence="4" id="KW-1185">Reference proteome</keyword>
<dbReference type="Gene3D" id="3.90.180.10">
    <property type="entry name" value="Medium-chain alcohol dehydrogenases, catalytic domain"/>
    <property type="match status" value="1"/>
</dbReference>
<sequence>MKAFAVSAFQGPLEQIEVPEPHVGRSDVLVSVRAAGVNVLDEKIRLGEFRQILPHAFPLILGHDVAGTVIRVGADVRGLKPGDTVYGRPDDDRIGTFAERIAVNEADLAVAPASVDIVAAASLPLVALTAWQALVERGRLQPGQKVLIHGGAGGVGSIAIQLAKHLGATVATTAGRANAQFVRDLGADAVIDHRSEDFAQQLSGFDLVLDGVGGENLERSLQILKPGGRAIGIAGPPDPQFGREAGLNPLVRLAIRGLSRKVRRQARKLGVSYEFLFMRASGEQLRDIARLVDDGALRPVVGRVLPFDQTAEALRLVAAGGSRGKTVVRVP</sequence>
<dbReference type="PANTHER" id="PTHR11695">
    <property type="entry name" value="ALCOHOL DEHYDROGENASE RELATED"/>
    <property type="match status" value="1"/>
</dbReference>
<evidence type="ECO:0000256" key="1">
    <source>
        <dbReference type="ARBA" id="ARBA00023002"/>
    </source>
</evidence>
<accession>A0ABU0Z3A1</accession>
<dbReference type="PANTHER" id="PTHR11695:SF294">
    <property type="entry name" value="RETICULON-4-INTERACTING PROTEIN 1, MITOCHONDRIAL"/>
    <property type="match status" value="1"/>
</dbReference>
<dbReference type="Pfam" id="PF08240">
    <property type="entry name" value="ADH_N"/>
    <property type="match status" value="1"/>
</dbReference>
<dbReference type="InterPro" id="IPR020843">
    <property type="entry name" value="ER"/>
</dbReference>
<organism evidence="3 4">
    <name type="scientific">Microbacterium psychrotolerans</name>
    <dbReference type="NCBI Taxonomy" id="3068321"/>
    <lineage>
        <taxon>Bacteria</taxon>
        <taxon>Bacillati</taxon>
        <taxon>Actinomycetota</taxon>
        <taxon>Actinomycetes</taxon>
        <taxon>Micrococcales</taxon>
        <taxon>Microbacteriaceae</taxon>
        <taxon>Microbacterium</taxon>
    </lineage>
</organism>
<dbReference type="EMBL" id="JAVFWO010000004">
    <property type="protein sequence ID" value="MDQ7879055.1"/>
    <property type="molecule type" value="Genomic_DNA"/>
</dbReference>
<feature type="domain" description="Enoyl reductase (ER)" evidence="2">
    <location>
        <begin position="11"/>
        <end position="328"/>
    </location>
</feature>
<evidence type="ECO:0000259" key="2">
    <source>
        <dbReference type="SMART" id="SM00829"/>
    </source>
</evidence>
<dbReference type="InterPro" id="IPR013154">
    <property type="entry name" value="ADH-like_N"/>
</dbReference>
<dbReference type="SUPFAM" id="SSF50129">
    <property type="entry name" value="GroES-like"/>
    <property type="match status" value="1"/>
</dbReference>
<name>A0ABU0Z3A1_9MICO</name>
<dbReference type="InterPro" id="IPR011032">
    <property type="entry name" value="GroES-like_sf"/>
</dbReference>
<dbReference type="CDD" id="cd05289">
    <property type="entry name" value="MDR_like_2"/>
    <property type="match status" value="1"/>
</dbReference>
<dbReference type="Proteomes" id="UP001235133">
    <property type="component" value="Unassembled WGS sequence"/>
</dbReference>
<gene>
    <name evidence="3" type="ORF">Q9R08_13780</name>
</gene>
<proteinExistence type="predicted"/>
<dbReference type="SMART" id="SM00829">
    <property type="entry name" value="PKS_ER"/>
    <property type="match status" value="1"/>
</dbReference>
<keyword evidence="1 3" id="KW-0560">Oxidoreductase</keyword>
<evidence type="ECO:0000313" key="3">
    <source>
        <dbReference type="EMBL" id="MDQ7879055.1"/>
    </source>
</evidence>
<dbReference type="SUPFAM" id="SSF51735">
    <property type="entry name" value="NAD(P)-binding Rossmann-fold domains"/>
    <property type="match status" value="1"/>
</dbReference>
<comment type="caution">
    <text evidence="3">The sequence shown here is derived from an EMBL/GenBank/DDBJ whole genome shotgun (WGS) entry which is preliminary data.</text>
</comment>
<dbReference type="Gene3D" id="3.40.50.720">
    <property type="entry name" value="NAD(P)-binding Rossmann-like Domain"/>
    <property type="match status" value="1"/>
</dbReference>
<dbReference type="RefSeq" id="WP_308868663.1">
    <property type="nucleotide sequence ID" value="NZ_JAVFWO010000004.1"/>
</dbReference>
<dbReference type="EC" id="1.-.-.-" evidence="3"/>
<evidence type="ECO:0000313" key="4">
    <source>
        <dbReference type="Proteomes" id="UP001235133"/>
    </source>
</evidence>
<dbReference type="GO" id="GO:0016491">
    <property type="term" value="F:oxidoreductase activity"/>
    <property type="evidence" value="ECO:0007669"/>
    <property type="project" value="UniProtKB-KW"/>
</dbReference>
<protein>
    <submittedName>
        <fullName evidence="3">NADP-dependent oxidoreductase</fullName>
        <ecNumber evidence="3">1.-.-.-</ecNumber>
    </submittedName>
</protein>
<dbReference type="InterPro" id="IPR002364">
    <property type="entry name" value="Quin_OxRdtase/zeta-crystal_CS"/>
</dbReference>
<dbReference type="InterPro" id="IPR050700">
    <property type="entry name" value="YIM1/Zinc_Alcohol_DH_Fams"/>
</dbReference>
<reference evidence="3 4" key="1">
    <citation type="submission" date="2023-08" db="EMBL/GenBank/DDBJ databases">
        <title>Microbacterium psychrotolerans sp. nov., a psychrotolerant bacterium isolated from soil in Heilongjiang Province, China.</title>
        <authorList>
            <person name="An P."/>
            <person name="Zhao D."/>
            <person name="Xiang H."/>
        </authorList>
    </citation>
    <scope>NUCLEOTIDE SEQUENCE [LARGE SCALE GENOMIC DNA]</scope>
    <source>
        <strain evidence="3 4">QXD-8</strain>
    </source>
</reference>
<dbReference type="InterPro" id="IPR036291">
    <property type="entry name" value="NAD(P)-bd_dom_sf"/>
</dbReference>